<dbReference type="AlphaFoldDB" id="A0A2R6CCX1"/>
<dbReference type="SUPFAM" id="SSF57783">
    <property type="entry name" value="Zinc beta-ribbon"/>
    <property type="match status" value="1"/>
</dbReference>
<dbReference type="Pfam" id="PF00382">
    <property type="entry name" value="TFIIB"/>
    <property type="match status" value="1"/>
</dbReference>
<evidence type="ECO:0000256" key="1">
    <source>
        <dbReference type="ARBA" id="ARBA00022737"/>
    </source>
</evidence>
<accession>A0A2R6CCX1</accession>
<evidence type="ECO:0000256" key="2">
    <source>
        <dbReference type="ARBA" id="ARBA00023015"/>
    </source>
</evidence>
<dbReference type="PANTHER" id="PTHR11618">
    <property type="entry name" value="TRANSCRIPTION INITIATION FACTOR IIB-RELATED"/>
    <property type="match status" value="1"/>
</dbReference>
<evidence type="ECO:0000313" key="7">
    <source>
        <dbReference type="Proteomes" id="UP000242015"/>
    </source>
</evidence>
<feature type="domain" description="TFIIB-type" evidence="5">
    <location>
        <begin position="1"/>
        <end position="29"/>
    </location>
</feature>
<dbReference type="PANTHER" id="PTHR11618:SF13">
    <property type="entry name" value="TRANSCRIPTION INITIATION FACTOR IIB"/>
    <property type="match status" value="1"/>
</dbReference>
<protein>
    <recommendedName>
        <fullName evidence="5">TFIIB-type domain-containing protein</fullName>
    </recommendedName>
</protein>
<keyword evidence="4" id="KW-0862">Zinc</keyword>
<dbReference type="Gene3D" id="1.10.472.10">
    <property type="entry name" value="Cyclin-like"/>
    <property type="match status" value="1"/>
</dbReference>
<dbReference type="GO" id="GO:0070897">
    <property type="term" value="P:transcription preinitiation complex assembly"/>
    <property type="evidence" value="ECO:0007669"/>
    <property type="project" value="InterPro"/>
</dbReference>
<dbReference type="GO" id="GO:0008270">
    <property type="term" value="F:zinc ion binding"/>
    <property type="evidence" value="ECO:0007669"/>
    <property type="project" value="UniProtKB-KW"/>
</dbReference>
<proteinExistence type="predicted"/>
<dbReference type="Proteomes" id="UP000242015">
    <property type="component" value="Unassembled WGS sequence"/>
</dbReference>
<dbReference type="InterPro" id="IPR000812">
    <property type="entry name" value="TFIIB"/>
</dbReference>
<reference evidence="6 7" key="1">
    <citation type="submission" date="2017-04" db="EMBL/GenBank/DDBJ databases">
        <title>Novel microbial lineages endemic to geothermal iron-oxide mats fill important gaps in the evolutionary history of Archaea.</title>
        <authorList>
            <person name="Jay Z.J."/>
            <person name="Beam J.P."/>
            <person name="Dlakic M."/>
            <person name="Rusch D.B."/>
            <person name="Kozubal M.A."/>
            <person name="Inskeep W.P."/>
        </authorList>
    </citation>
    <scope>NUCLEOTIDE SEQUENCE [LARGE SCALE GENOMIC DNA]</scope>
    <source>
        <strain evidence="6">BE_D</strain>
    </source>
</reference>
<dbReference type="GO" id="GO:0097550">
    <property type="term" value="C:transcription preinitiation complex"/>
    <property type="evidence" value="ECO:0007669"/>
    <property type="project" value="TreeGrafter"/>
</dbReference>
<dbReference type="InterPro" id="IPR036915">
    <property type="entry name" value="Cyclin-like_sf"/>
</dbReference>
<keyword evidence="4" id="KW-0863">Zinc-finger</keyword>
<keyword evidence="2" id="KW-0805">Transcription regulation</keyword>
<dbReference type="EMBL" id="NEXF01000056">
    <property type="protein sequence ID" value="PSO08738.1"/>
    <property type="molecule type" value="Genomic_DNA"/>
</dbReference>
<evidence type="ECO:0000259" key="5">
    <source>
        <dbReference type="PROSITE" id="PS51134"/>
    </source>
</evidence>
<keyword evidence="4" id="KW-0479">Metal-binding</keyword>
<dbReference type="CDD" id="cd00043">
    <property type="entry name" value="CYCLIN_SF"/>
    <property type="match status" value="1"/>
</dbReference>
<sequence>MEVCPECHSVIVVNSVGEVVCSSCGLVVDDARMTVNEAYNNKYLVTGKRTFNENTSTLVPGSFVDMDHSNMALSISNVRALGAESTLLRGFELIRQICRSLGLNKNVEKRAIFLLKTSFNETRRRVNLTVSSAAGAAILFAVRENNIPISFKEIYSSIRNKGKRATTSKMIRAYRIIEEIMGESPERMRPDVFITRVVNMLSNYVNVDPLQKQRVITEIAKEADNCLRSLPSQVTSGKNPYVLAASIVYNVVFKGEKYLGCMEISSTADYARIMRVTEYSLKENAKMIDKYSGAS</sequence>
<keyword evidence="1" id="KW-0677">Repeat</keyword>
<name>A0A2R6CCX1_9ARCH</name>
<dbReference type="PROSITE" id="PS51134">
    <property type="entry name" value="ZF_TFIIB"/>
    <property type="match status" value="1"/>
</dbReference>
<dbReference type="InterPro" id="IPR013150">
    <property type="entry name" value="TFIIB_cyclin"/>
</dbReference>
<gene>
    <name evidence="6" type="ORF">B9Q04_04070</name>
</gene>
<dbReference type="Gene3D" id="2.20.25.10">
    <property type="match status" value="1"/>
</dbReference>
<comment type="caution">
    <text evidence="6">The sequence shown here is derived from an EMBL/GenBank/DDBJ whole genome shotgun (WGS) entry which is preliminary data.</text>
</comment>
<dbReference type="GO" id="GO:0017025">
    <property type="term" value="F:TBP-class protein binding"/>
    <property type="evidence" value="ECO:0007669"/>
    <property type="project" value="InterPro"/>
</dbReference>
<keyword evidence="3" id="KW-0804">Transcription</keyword>
<dbReference type="SUPFAM" id="SSF47954">
    <property type="entry name" value="Cyclin-like"/>
    <property type="match status" value="1"/>
</dbReference>
<evidence type="ECO:0000313" key="6">
    <source>
        <dbReference type="EMBL" id="PSO08738.1"/>
    </source>
</evidence>
<evidence type="ECO:0000256" key="4">
    <source>
        <dbReference type="PROSITE-ProRule" id="PRU00469"/>
    </source>
</evidence>
<organism evidence="6 7">
    <name type="scientific">Candidatus Marsarchaeota G2 archaeon BE_D</name>
    <dbReference type="NCBI Taxonomy" id="1978158"/>
    <lineage>
        <taxon>Archaea</taxon>
        <taxon>Candidatus Marsarchaeota</taxon>
        <taxon>Candidatus Marsarchaeota group 2</taxon>
    </lineage>
</organism>
<dbReference type="PRINTS" id="PR00685">
    <property type="entry name" value="TIFACTORIIB"/>
</dbReference>
<dbReference type="InterPro" id="IPR013137">
    <property type="entry name" value="Znf_TFIIB"/>
</dbReference>
<evidence type="ECO:0000256" key="3">
    <source>
        <dbReference type="ARBA" id="ARBA00023163"/>
    </source>
</evidence>